<dbReference type="InterPro" id="IPR057544">
    <property type="entry name" value="Beta-prop_SPT8"/>
</dbReference>
<dbReference type="InterPro" id="IPR036322">
    <property type="entry name" value="WD40_repeat_dom_sf"/>
</dbReference>
<feature type="domain" description="Transcription factor spt8 beta-propeller" evidence="3">
    <location>
        <begin position="183"/>
        <end position="292"/>
    </location>
</feature>
<feature type="region of interest" description="Disordered" evidence="2">
    <location>
        <begin position="1"/>
        <end position="20"/>
    </location>
</feature>
<feature type="compositionally biased region" description="Polar residues" evidence="2">
    <location>
        <begin position="309"/>
        <end position="321"/>
    </location>
</feature>
<keyword evidence="5" id="KW-1185">Reference proteome</keyword>
<dbReference type="Gene3D" id="2.130.10.10">
    <property type="entry name" value="YVTN repeat-like/Quinoprotein amine dehydrogenase"/>
    <property type="match status" value="2"/>
</dbReference>
<evidence type="ECO:0000313" key="5">
    <source>
        <dbReference type="Proteomes" id="UP000812966"/>
    </source>
</evidence>
<dbReference type="PANTHER" id="PTHR19879:SF9">
    <property type="entry name" value="TRANSCRIPTION INITIATION FACTOR TFIID SUBUNIT 5"/>
    <property type="match status" value="1"/>
</dbReference>
<dbReference type="Pfam" id="PF23798">
    <property type="entry name" value="Beta-prop_SPT8"/>
    <property type="match status" value="3"/>
</dbReference>
<feature type="domain" description="Transcription factor spt8 beta-propeller" evidence="3">
    <location>
        <begin position="417"/>
        <end position="595"/>
    </location>
</feature>
<keyword evidence="1" id="KW-0853">WD repeat</keyword>
<dbReference type="SUPFAM" id="SSF50978">
    <property type="entry name" value="WD40 repeat-like"/>
    <property type="match status" value="1"/>
</dbReference>
<organism evidence="4 5">
    <name type="scientific">Filobasidium floriforme</name>
    <dbReference type="NCBI Taxonomy" id="5210"/>
    <lineage>
        <taxon>Eukaryota</taxon>
        <taxon>Fungi</taxon>
        <taxon>Dikarya</taxon>
        <taxon>Basidiomycota</taxon>
        <taxon>Agaricomycotina</taxon>
        <taxon>Tremellomycetes</taxon>
        <taxon>Filobasidiales</taxon>
        <taxon>Filobasidiaceae</taxon>
        <taxon>Filobasidium</taxon>
    </lineage>
</organism>
<evidence type="ECO:0000259" key="3">
    <source>
        <dbReference type="Pfam" id="PF23798"/>
    </source>
</evidence>
<comment type="caution">
    <text evidence="4">The sequence shown here is derived from an EMBL/GenBank/DDBJ whole genome shotgun (WGS) entry which is preliminary data.</text>
</comment>
<feature type="compositionally biased region" description="Basic and acidic residues" evidence="2">
    <location>
        <begin position="349"/>
        <end position="359"/>
    </location>
</feature>
<dbReference type="SMART" id="SM00320">
    <property type="entry name" value="WD40"/>
    <property type="match status" value="7"/>
</dbReference>
<feature type="repeat" description="WD" evidence="1">
    <location>
        <begin position="230"/>
        <end position="271"/>
    </location>
</feature>
<reference evidence="4" key="1">
    <citation type="submission" date="2020-04" db="EMBL/GenBank/DDBJ databases">
        <title>Analysis of mating type loci in Filobasidium floriforme.</title>
        <authorList>
            <person name="Nowrousian M."/>
        </authorList>
    </citation>
    <scope>NUCLEOTIDE SEQUENCE</scope>
    <source>
        <strain evidence="4">CBS 6242</strain>
    </source>
</reference>
<evidence type="ECO:0000313" key="4">
    <source>
        <dbReference type="EMBL" id="KAG7531300.1"/>
    </source>
</evidence>
<protein>
    <recommendedName>
        <fullName evidence="3">Transcription factor spt8 beta-propeller domain-containing protein</fullName>
    </recommendedName>
</protein>
<feature type="compositionally biased region" description="Acidic residues" evidence="2">
    <location>
        <begin position="150"/>
        <end position="159"/>
    </location>
</feature>
<accession>A0A8K0NMC1</accession>
<dbReference type="AlphaFoldDB" id="A0A8K0NMC1"/>
<evidence type="ECO:0000256" key="2">
    <source>
        <dbReference type="SAM" id="MobiDB-lite"/>
    </source>
</evidence>
<dbReference type="PANTHER" id="PTHR19879">
    <property type="entry name" value="TRANSCRIPTION INITIATION FACTOR TFIID"/>
    <property type="match status" value="1"/>
</dbReference>
<feature type="domain" description="Transcription factor spt8 beta-propeller" evidence="3">
    <location>
        <begin position="70"/>
        <end position="147"/>
    </location>
</feature>
<feature type="region of interest" description="Disordered" evidence="2">
    <location>
        <begin position="298"/>
        <end position="397"/>
    </location>
</feature>
<dbReference type="PROSITE" id="PS50294">
    <property type="entry name" value="WD_REPEATS_REGION"/>
    <property type="match status" value="1"/>
</dbReference>
<dbReference type="InterPro" id="IPR015943">
    <property type="entry name" value="WD40/YVTN_repeat-like_dom_sf"/>
</dbReference>
<dbReference type="Proteomes" id="UP000812966">
    <property type="component" value="Unassembled WGS sequence"/>
</dbReference>
<name>A0A8K0NMC1_9TREE</name>
<dbReference type="InterPro" id="IPR001680">
    <property type="entry name" value="WD40_rpt"/>
</dbReference>
<feature type="region of interest" description="Disordered" evidence="2">
    <location>
        <begin position="150"/>
        <end position="169"/>
    </location>
</feature>
<sequence length="597" mass="64550">MDQESEQPVEDEREPIRNGGLFDATTKLDSARIRTASLPFTSSDIPANILRRKLFVPSKEMMDQYLLLDPFIVIPQPGHVHSLAATPCMSYLLTGSEDGYVRTYDFWASANGKNMLSTQQRAMATLGEGVNKGGVVKGYYKNEVEIEEVVGEEEEEPPQDDGPALPWLQTASQPAKPAKEIIKTRKMQPVHSLAVQGDGLWALSGTETGMINLTTIRHDPGRIVYVFDAPERHTKPVSVLLLENDEQHLISGGWDNQVKEWDLNTGQVIRTFSKHKGPISAIQFRPLGLPTTASKGDNVAFTANGGSNGPMTNSDTQTDGANKTGDMEDAEGSPDSYGSLFGDEEEEEGGAKKQEKPKPAEPAPVVPSAQPSKLLPSQVKAVPAPHSRPGILSAGLKGQPRVGLPPLAPETYRQFSDDVMLVASMDGEVALHDKRIESTLVGKLEGSLKSGPWCMSACFSADGTQVIAGRRNASLDVWDVRKGGTSGTTETPNLLRTLRHPATSQWVSAVAAFPDGKHIACASVDCVRLWNTADLWNPESNMKKSKSGVPFRIVAGHHGGTVSKIHIDPTGQYMVTATGNRGWAGDATKVVLVHERK</sequence>
<evidence type="ECO:0000256" key="1">
    <source>
        <dbReference type="PROSITE-ProRule" id="PRU00221"/>
    </source>
</evidence>
<gene>
    <name evidence="4" type="ORF">FFLO_04478</name>
</gene>
<dbReference type="PROSITE" id="PS50082">
    <property type="entry name" value="WD_REPEATS_2"/>
    <property type="match status" value="1"/>
</dbReference>
<proteinExistence type="predicted"/>
<dbReference type="EMBL" id="JABELV010000095">
    <property type="protein sequence ID" value="KAG7531300.1"/>
    <property type="molecule type" value="Genomic_DNA"/>
</dbReference>
<feature type="compositionally biased region" description="Acidic residues" evidence="2">
    <location>
        <begin position="1"/>
        <end position="13"/>
    </location>
</feature>